<dbReference type="InterPro" id="IPR020449">
    <property type="entry name" value="Tscrpt_reg_AraC-type_HTH"/>
</dbReference>
<feature type="domain" description="HTH araC/xylS-type" evidence="5">
    <location>
        <begin position="661"/>
        <end position="759"/>
    </location>
</feature>
<organism evidence="6 7">
    <name type="scientific">Paenibacillus macerans</name>
    <name type="common">Bacillus macerans</name>
    <dbReference type="NCBI Taxonomy" id="44252"/>
    <lineage>
        <taxon>Bacteria</taxon>
        <taxon>Bacillati</taxon>
        <taxon>Bacillota</taxon>
        <taxon>Bacilli</taxon>
        <taxon>Bacillales</taxon>
        <taxon>Paenibacillaceae</taxon>
        <taxon>Paenibacillus</taxon>
    </lineage>
</organism>
<dbReference type="PANTHER" id="PTHR43280:SF2">
    <property type="entry name" value="HTH-TYPE TRANSCRIPTIONAL REGULATOR EXSA"/>
    <property type="match status" value="1"/>
</dbReference>
<evidence type="ECO:0000313" key="7">
    <source>
        <dbReference type="Proteomes" id="UP000442469"/>
    </source>
</evidence>
<sequence length="781" mass="88708">MFRMKLKFLLQNKQTRLILLLTVFVPVCITSIGLYSYSQYRSGLDTKLNAPNVELLQINLDVTNRAFREADNEAVDISFDQGVLAYIFGQAGGREPSVQELRAYLHGRLKEPDIHSIHLVKFRGRTVISTQFEGNPAWSNAPDSEWSGWIQEIRDKPLLIKRRVYGGGGEEEGANPQRLAGQTEVLSLVRPIARGGEAGGAVIVNLDYDSLFSKTYTHLSDFQFVFNLDDELIYPKLNLPFTPEEMREVIADLDVRPFGYVKVHGQDYMANQAFSDATGWRLVSLVPLEELLKSVTLTRNMLLLFSLISAGVGCAAMYYYNYAAFRPLKRINALLQAGQESPGRGSLYELEHVLDRWVGDFRIKSLVAEQSLPELRTKLIGEVLNRAIGSREMQAKWGRYFQDWKAAPLAMLIISIDRYQRFAAEYREEDRMLLKYAMDNIVREKLEPFWRYVTMPSHHEDMAVLLQPKGKAPEACSYKDAADQLIQAIREFLHLSVSIGIGGEVSHLPEINRSYAEAKEALSYRLYAGYGQARDYRECSVRRDGVPSAIREGWKTEMAETLQTSGEGQSKQLMHRWMQDIGGRRIHPESAYKFIDRLMAEMLSMAEARGLPVPAEADDYTWSKLTTMELAEAETLLCLLAGTLAREFACRKQTKEFILARKMIEFMEQNYQANIGLQEIADHVNMGISSVSAIFKTETGSTIYDYLTSLRMDKACELLRDTPLKVADIALRVGYQNENSFIRAFRKNKSMTPGKYRETNKFSGGYADPANARKFGIFEDS</sequence>
<dbReference type="AlphaFoldDB" id="A0A6N8EYT6"/>
<evidence type="ECO:0000313" key="6">
    <source>
        <dbReference type="EMBL" id="MUG24845.1"/>
    </source>
</evidence>
<dbReference type="EMBL" id="WNZZ01000018">
    <property type="protein sequence ID" value="MUG24845.1"/>
    <property type="molecule type" value="Genomic_DNA"/>
</dbReference>
<reference evidence="6 7" key="1">
    <citation type="submission" date="2019-11" db="EMBL/GenBank/DDBJ databases">
        <title>Draft genome sequences of five Paenibacillus species of dairy origin.</title>
        <authorList>
            <person name="Olajide A.M."/>
            <person name="Chen S."/>
            <person name="Lapointe G."/>
        </authorList>
    </citation>
    <scope>NUCLEOTIDE SEQUENCE [LARGE SCALE GENOMIC DNA]</scope>
    <source>
        <strain evidence="6 7">3CT49</strain>
    </source>
</reference>
<comment type="caution">
    <text evidence="6">The sequence shown here is derived from an EMBL/GenBank/DDBJ whole genome shotgun (WGS) entry which is preliminary data.</text>
</comment>
<evidence type="ECO:0000256" key="3">
    <source>
        <dbReference type="ARBA" id="ARBA00023163"/>
    </source>
</evidence>
<evidence type="ECO:0000256" key="2">
    <source>
        <dbReference type="ARBA" id="ARBA00023125"/>
    </source>
</evidence>
<dbReference type="PANTHER" id="PTHR43280">
    <property type="entry name" value="ARAC-FAMILY TRANSCRIPTIONAL REGULATOR"/>
    <property type="match status" value="1"/>
</dbReference>
<dbReference type="SUPFAM" id="SSF46689">
    <property type="entry name" value="Homeodomain-like"/>
    <property type="match status" value="2"/>
</dbReference>
<dbReference type="Gene3D" id="1.10.10.60">
    <property type="entry name" value="Homeodomain-like"/>
    <property type="match status" value="2"/>
</dbReference>
<keyword evidence="1" id="KW-0805">Transcription regulation</keyword>
<dbReference type="PROSITE" id="PS00041">
    <property type="entry name" value="HTH_ARAC_FAMILY_1"/>
    <property type="match status" value="1"/>
</dbReference>
<evidence type="ECO:0000256" key="4">
    <source>
        <dbReference type="SAM" id="Phobius"/>
    </source>
</evidence>
<keyword evidence="3" id="KW-0804">Transcription</keyword>
<dbReference type="Proteomes" id="UP000442469">
    <property type="component" value="Unassembled WGS sequence"/>
</dbReference>
<keyword evidence="2" id="KW-0238">DNA-binding</keyword>
<protein>
    <submittedName>
        <fullName evidence="6">Helix-turn-helix domain-containing protein</fullName>
    </submittedName>
</protein>
<dbReference type="Pfam" id="PF12833">
    <property type="entry name" value="HTH_18"/>
    <property type="match status" value="1"/>
</dbReference>
<keyword evidence="4" id="KW-0472">Membrane</keyword>
<evidence type="ECO:0000256" key="1">
    <source>
        <dbReference type="ARBA" id="ARBA00023015"/>
    </source>
</evidence>
<dbReference type="InterPro" id="IPR018062">
    <property type="entry name" value="HTH_AraC-typ_CS"/>
</dbReference>
<evidence type="ECO:0000259" key="5">
    <source>
        <dbReference type="PROSITE" id="PS01124"/>
    </source>
</evidence>
<keyword evidence="4" id="KW-0812">Transmembrane</keyword>
<feature type="transmembrane region" description="Helical" evidence="4">
    <location>
        <begin position="301"/>
        <end position="320"/>
    </location>
</feature>
<dbReference type="GO" id="GO:0003700">
    <property type="term" value="F:DNA-binding transcription factor activity"/>
    <property type="evidence" value="ECO:0007669"/>
    <property type="project" value="InterPro"/>
</dbReference>
<name>A0A6N8EYT6_PAEMA</name>
<dbReference type="GO" id="GO:0043565">
    <property type="term" value="F:sequence-specific DNA binding"/>
    <property type="evidence" value="ECO:0007669"/>
    <property type="project" value="InterPro"/>
</dbReference>
<keyword evidence="4" id="KW-1133">Transmembrane helix</keyword>
<dbReference type="InterPro" id="IPR018060">
    <property type="entry name" value="HTH_AraC"/>
</dbReference>
<dbReference type="InterPro" id="IPR041522">
    <property type="entry name" value="CdaR_GGDEF"/>
</dbReference>
<dbReference type="PROSITE" id="PS01124">
    <property type="entry name" value="HTH_ARAC_FAMILY_2"/>
    <property type="match status" value="1"/>
</dbReference>
<dbReference type="OrthoDB" id="2644435at2"/>
<gene>
    <name evidence="6" type="ORF">GNQ08_20975</name>
</gene>
<proteinExistence type="predicted"/>
<dbReference type="PRINTS" id="PR00032">
    <property type="entry name" value="HTHARAC"/>
</dbReference>
<dbReference type="SMART" id="SM00342">
    <property type="entry name" value="HTH_ARAC"/>
    <property type="match status" value="1"/>
</dbReference>
<dbReference type="InterPro" id="IPR009057">
    <property type="entry name" value="Homeodomain-like_sf"/>
</dbReference>
<accession>A0A6N8EYT6</accession>
<dbReference type="Pfam" id="PF17853">
    <property type="entry name" value="GGDEF_2"/>
    <property type="match status" value="1"/>
</dbReference>